<gene>
    <name evidence="1" type="ORF">CDAR_305281</name>
</gene>
<keyword evidence="2" id="KW-1185">Reference proteome</keyword>
<accession>A0AAV4MAW7</accession>
<sequence>MPIYHLATTVAFTTTAQNDTMNISSVSPTDNDFLQIHYIIILIILSGLNRVKYLNQEKTALFHKKDGVLRLKAKADELLKQVHDKYNQFGIKILKIQNFNELDATSARAVHNKLKRKKGVYRKHQHSMYQNSDPTNFKKKCPLQLLLCIAEMDYLRFHKKCYDFMLRKETLYYIAN</sequence>
<organism evidence="1 2">
    <name type="scientific">Caerostris darwini</name>
    <dbReference type="NCBI Taxonomy" id="1538125"/>
    <lineage>
        <taxon>Eukaryota</taxon>
        <taxon>Metazoa</taxon>
        <taxon>Ecdysozoa</taxon>
        <taxon>Arthropoda</taxon>
        <taxon>Chelicerata</taxon>
        <taxon>Arachnida</taxon>
        <taxon>Araneae</taxon>
        <taxon>Araneomorphae</taxon>
        <taxon>Entelegynae</taxon>
        <taxon>Araneoidea</taxon>
        <taxon>Araneidae</taxon>
        <taxon>Caerostris</taxon>
    </lineage>
</organism>
<name>A0AAV4MAW7_9ARAC</name>
<proteinExistence type="predicted"/>
<evidence type="ECO:0000313" key="2">
    <source>
        <dbReference type="Proteomes" id="UP001054837"/>
    </source>
</evidence>
<dbReference type="EMBL" id="BPLQ01000287">
    <property type="protein sequence ID" value="GIX69583.1"/>
    <property type="molecule type" value="Genomic_DNA"/>
</dbReference>
<evidence type="ECO:0000313" key="1">
    <source>
        <dbReference type="EMBL" id="GIX69583.1"/>
    </source>
</evidence>
<protein>
    <submittedName>
        <fullName evidence="1">Uncharacterized protein</fullName>
    </submittedName>
</protein>
<dbReference type="AlphaFoldDB" id="A0AAV4MAW7"/>
<dbReference type="Proteomes" id="UP001054837">
    <property type="component" value="Unassembled WGS sequence"/>
</dbReference>
<reference evidence="1 2" key="1">
    <citation type="submission" date="2021-06" db="EMBL/GenBank/DDBJ databases">
        <title>Caerostris darwini draft genome.</title>
        <authorList>
            <person name="Kono N."/>
            <person name="Arakawa K."/>
        </authorList>
    </citation>
    <scope>NUCLEOTIDE SEQUENCE [LARGE SCALE GENOMIC DNA]</scope>
</reference>
<comment type="caution">
    <text evidence="1">The sequence shown here is derived from an EMBL/GenBank/DDBJ whole genome shotgun (WGS) entry which is preliminary data.</text>
</comment>